<dbReference type="SUPFAM" id="SSF55729">
    <property type="entry name" value="Acyl-CoA N-acyltransferases (Nat)"/>
    <property type="match status" value="1"/>
</dbReference>
<dbReference type="InterPro" id="IPR051531">
    <property type="entry name" value="N-acetyltransferase"/>
</dbReference>
<evidence type="ECO:0000313" key="2">
    <source>
        <dbReference type="EMBL" id="MCM1989034.1"/>
    </source>
</evidence>
<reference evidence="2" key="2">
    <citation type="submission" date="2021-04" db="EMBL/GenBank/DDBJ databases">
        <authorList>
            <person name="Dong X."/>
        </authorList>
    </citation>
    <scope>NUCLEOTIDE SEQUENCE</scope>
    <source>
        <strain evidence="2">ZWT</strain>
    </source>
</reference>
<evidence type="ECO:0000313" key="3">
    <source>
        <dbReference type="Proteomes" id="UP001056429"/>
    </source>
</evidence>
<dbReference type="InterPro" id="IPR000182">
    <property type="entry name" value="GNAT_dom"/>
</dbReference>
<dbReference type="CDD" id="cd04301">
    <property type="entry name" value="NAT_SF"/>
    <property type="match status" value="1"/>
</dbReference>
<reference evidence="2" key="1">
    <citation type="journal article" date="2021" name="mSystems">
        <title>Bacteria and Archaea Synergistically Convert Glycine Betaine to Biogenic Methane in the Formosa Cold Seep of the South China Sea.</title>
        <authorList>
            <person name="Li L."/>
            <person name="Zhang W."/>
            <person name="Zhang S."/>
            <person name="Song L."/>
            <person name="Sun Q."/>
            <person name="Zhang H."/>
            <person name="Xiang H."/>
            <person name="Dong X."/>
        </authorList>
    </citation>
    <scope>NUCLEOTIDE SEQUENCE</scope>
    <source>
        <strain evidence="2">ZWT</strain>
    </source>
</reference>
<dbReference type="Proteomes" id="UP001056429">
    <property type="component" value="Unassembled WGS sequence"/>
</dbReference>
<dbReference type="AlphaFoldDB" id="A0A9J6NX50"/>
<gene>
    <name evidence="2" type="ORF">KDK92_04715</name>
</gene>
<dbReference type="RefSeq" id="WP_250857900.1">
    <property type="nucleotide sequence ID" value="NZ_JAGSOJ010000001.1"/>
</dbReference>
<dbReference type="PANTHER" id="PTHR43792:SF13">
    <property type="entry name" value="ACETYLTRANSFERASE"/>
    <property type="match status" value="1"/>
</dbReference>
<dbReference type="GO" id="GO:0016747">
    <property type="term" value="F:acyltransferase activity, transferring groups other than amino-acyl groups"/>
    <property type="evidence" value="ECO:0007669"/>
    <property type="project" value="InterPro"/>
</dbReference>
<evidence type="ECO:0000259" key="1">
    <source>
        <dbReference type="PROSITE" id="PS51186"/>
    </source>
</evidence>
<dbReference type="PANTHER" id="PTHR43792">
    <property type="entry name" value="GNAT FAMILY, PUTATIVE (AFU_ORTHOLOGUE AFUA_3G00765)-RELATED-RELATED"/>
    <property type="match status" value="1"/>
</dbReference>
<sequence length="173" mass="19617">MNLKNIITERLILVPVTLEITQSLLDGSSQEIEKLGMKVHEQWPTADTKDILPIINKSLGKNKIPSGFEFWIIVKKDNMTVVGDIGFHGKPNEKGEVEIGYGLIEKERGKGIGFEALRAIMDWVSTQDSVRVIKADCLINNIPSIRILEKVGMKEINRDENLIYWECIKTVNR</sequence>
<comment type="caution">
    <text evidence="2">The sequence shown here is derived from an EMBL/GenBank/DDBJ whole genome shotgun (WGS) entry which is preliminary data.</text>
</comment>
<dbReference type="InterPro" id="IPR016181">
    <property type="entry name" value="Acyl_CoA_acyltransferase"/>
</dbReference>
<dbReference type="EMBL" id="JAGSOJ010000001">
    <property type="protein sequence ID" value="MCM1989034.1"/>
    <property type="molecule type" value="Genomic_DNA"/>
</dbReference>
<name>A0A9J6NX50_9CLOT</name>
<dbReference type="Pfam" id="PF13302">
    <property type="entry name" value="Acetyltransf_3"/>
    <property type="match status" value="1"/>
</dbReference>
<keyword evidence="3" id="KW-1185">Reference proteome</keyword>
<feature type="domain" description="N-acetyltransferase" evidence="1">
    <location>
        <begin position="37"/>
        <end position="173"/>
    </location>
</feature>
<protein>
    <submittedName>
        <fullName evidence="2">GNAT family N-acetyltransferase</fullName>
    </submittedName>
</protein>
<accession>A0A9J6NX50</accession>
<organism evidence="2 3">
    <name type="scientific">Oceanirhabdus seepicola</name>
    <dbReference type="NCBI Taxonomy" id="2828781"/>
    <lineage>
        <taxon>Bacteria</taxon>
        <taxon>Bacillati</taxon>
        <taxon>Bacillota</taxon>
        <taxon>Clostridia</taxon>
        <taxon>Eubacteriales</taxon>
        <taxon>Clostridiaceae</taxon>
        <taxon>Oceanirhabdus</taxon>
    </lineage>
</organism>
<dbReference type="Gene3D" id="3.40.630.30">
    <property type="match status" value="1"/>
</dbReference>
<proteinExistence type="predicted"/>
<dbReference type="PROSITE" id="PS51186">
    <property type="entry name" value="GNAT"/>
    <property type="match status" value="1"/>
</dbReference>